<protein>
    <submittedName>
        <fullName evidence="2">Uncharacterized protein</fullName>
    </submittedName>
</protein>
<name>A0A4U6VM46_SETVI</name>
<feature type="region of interest" description="Disordered" evidence="1">
    <location>
        <begin position="68"/>
        <end position="101"/>
    </location>
</feature>
<gene>
    <name evidence="2" type="ORF">SEVIR_3G120300v2</name>
</gene>
<feature type="region of interest" description="Disordered" evidence="1">
    <location>
        <begin position="16"/>
        <end position="48"/>
    </location>
</feature>
<feature type="compositionally biased region" description="Basic and acidic residues" evidence="1">
    <location>
        <begin position="26"/>
        <end position="40"/>
    </location>
</feature>
<reference evidence="2" key="1">
    <citation type="submission" date="2019-03" db="EMBL/GenBank/DDBJ databases">
        <title>WGS assembly of Setaria viridis.</title>
        <authorList>
            <person name="Huang P."/>
            <person name="Jenkins J."/>
            <person name="Grimwood J."/>
            <person name="Barry K."/>
            <person name="Healey A."/>
            <person name="Mamidi S."/>
            <person name="Sreedasyam A."/>
            <person name="Shu S."/>
            <person name="Feldman M."/>
            <person name="Wu J."/>
            <person name="Yu Y."/>
            <person name="Chen C."/>
            <person name="Johnson J."/>
            <person name="Rokhsar D."/>
            <person name="Baxter I."/>
            <person name="Schmutz J."/>
            <person name="Brutnell T."/>
            <person name="Kellogg E."/>
        </authorList>
    </citation>
    <scope>NUCLEOTIDE SEQUENCE [LARGE SCALE GENOMIC DNA]</scope>
</reference>
<evidence type="ECO:0000313" key="3">
    <source>
        <dbReference type="Proteomes" id="UP000298652"/>
    </source>
</evidence>
<dbReference type="EMBL" id="CM016554">
    <property type="protein sequence ID" value="TKW25447.1"/>
    <property type="molecule type" value="Genomic_DNA"/>
</dbReference>
<organism evidence="2 3">
    <name type="scientific">Setaria viridis</name>
    <name type="common">Green bristlegrass</name>
    <name type="synonym">Setaria italica subsp. viridis</name>
    <dbReference type="NCBI Taxonomy" id="4556"/>
    <lineage>
        <taxon>Eukaryota</taxon>
        <taxon>Viridiplantae</taxon>
        <taxon>Streptophyta</taxon>
        <taxon>Embryophyta</taxon>
        <taxon>Tracheophyta</taxon>
        <taxon>Spermatophyta</taxon>
        <taxon>Magnoliopsida</taxon>
        <taxon>Liliopsida</taxon>
        <taxon>Poales</taxon>
        <taxon>Poaceae</taxon>
        <taxon>PACMAD clade</taxon>
        <taxon>Panicoideae</taxon>
        <taxon>Panicodae</taxon>
        <taxon>Paniceae</taxon>
        <taxon>Cenchrinae</taxon>
        <taxon>Setaria</taxon>
    </lineage>
</organism>
<dbReference type="Gramene" id="TKW25447">
    <property type="protein sequence ID" value="TKW25447"/>
    <property type="gene ID" value="SEVIR_3G120300v2"/>
</dbReference>
<keyword evidence="3" id="KW-1185">Reference proteome</keyword>
<sequence>MERDVGEEEELVLGLAMGHGQGRLLPGDDRAGGRGSRGKEVGVGAGIRRRAPGLLHHRCTLASSNPMLEAHHSSPSISHHGIRQISSTNGPCQSNMLPRTDGRRLIPSLAGMQILMGDERVLPS</sequence>
<evidence type="ECO:0000313" key="2">
    <source>
        <dbReference type="EMBL" id="TKW25447.1"/>
    </source>
</evidence>
<accession>A0A4U6VM46</accession>
<evidence type="ECO:0000256" key="1">
    <source>
        <dbReference type="SAM" id="MobiDB-lite"/>
    </source>
</evidence>
<dbReference type="Proteomes" id="UP000298652">
    <property type="component" value="Chromosome 3"/>
</dbReference>
<dbReference type="AlphaFoldDB" id="A0A4U6VM46"/>
<proteinExistence type="predicted"/>
<feature type="compositionally biased region" description="Polar residues" evidence="1">
    <location>
        <begin position="84"/>
        <end position="97"/>
    </location>
</feature>